<evidence type="ECO:0000256" key="1">
    <source>
        <dbReference type="SAM" id="MobiDB-lite"/>
    </source>
</evidence>
<gene>
    <name evidence="2" type="ORF">CALCODRAFT_514267</name>
</gene>
<feature type="region of interest" description="Disordered" evidence="1">
    <location>
        <begin position="1"/>
        <end position="86"/>
    </location>
</feature>
<dbReference type="EMBL" id="KV423918">
    <property type="protein sequence ID" value="KZT62166.1"/>
    <property type="molecule type" value="Genomic_DNA"/>
</dbReference>
<feature type="compositionally biased region" description="Polar residues" evidence="1">
    <location>
        <begin position="117"/>
        <end position="128"/>
    </location>
</feature>
<dbReference type="AlphaFoldDB" id="A0A165JR58"/>
<sequence length="446" mass="49198">MASSSVPSTPTRPTAQRKSSGSPSDKLARARAALLCSPGSQLIALPSAHSSPLSSGSPKTPQSSPPSYKSNRASPSPPTTSSKRVCTSFTAGDTHSAADDDGDWRHRAQSHGIKVTNDVSPPQSNSSGDEQDALPTPSLGHTRTFSEQSPESSMSFYSQMDEDFRASLFTTPPKRPLSRQRGNNVPWDITPVMVAGWVGEPLMAAYTLIDRQSGKTFSHAFIEFSTAEQARAVLRKLQNAVLGKGKRTMAVTVTMSSQEELMTELYPSWTGEFIGACPVITDFTKLRGQNSLPSILSHKELDSLVLLLENPNPRFVKTPALPYYELVGILRKIPQQWTGCMSNDIRDHLYELCSYAMDLLRMQVKENYNNHPDINSSLEKELDQAMKNCPGAIRRIDGCKTSYVHPGHFHFHQADRTSPDYSDYFDVPNGKEHCWSSERPYDPALC</sequence>
<evidence type="ECO:0000313" key="2">
    <source>
        <dbReference type="EMBL" id="KZT62166.1"/>
    </source>
</evidence>
<feature type="region of interest" description="Disordered" evidence="1">
    <location>
        <begin position="112"/>
        <end position="155"/>
    </location>
</feature>
<evidence type="ECO:0000313" key="3">
    <source>
        <dbReference type="Proteomes" id="UP000076842"/>
    </source>
</evidence>
<dbReference type="InParanoid" id="A0A165JR58"/>
<keyword evidence="3" id="KW-1185">Reference proteome</keyword>
<dbReference type="InterPro" id="IPR012677">
    <property type="entry name" value="Nucleotide-bd_a/b_plait_sf"/>
</dbReference>
<feature type="compositionally biased region" description="Low complexity" evidence="1">
    <location>
        <begin position="1"/>
        <end position="14"/>
    </location>
</feature>
<dbReference type="SUPFAM" id="SSF54928">
    <property type="entry name" value="RNA-binding domain, RBD"/>
    <property type="match status" value="1"/>
</dbReference>
<evidence type="ECO:0008006" key="4">
    <source>
        <dbReference type="Google" id="ProtNLM"/>
    </source>
</evidence>
<name>A0A165JR58_9BASI</name>
<reference evidence="2 3" key="1">
    <citation type="journal article" date="2016" name="Mol. Biol. Evol.">
        <title>Comparative Genomics of Early-Diverging Mushroom-Forming Fungi Provides Insights into the Origins of Lignocellulose Decay Capabilities.</title>
        <authorList>
            <person name="Nagy L.G."/>
            <person name="Riley R."/>
            <person name="Tritt A."/>
            <person name="Adam C."/>
            <person name="Daum C."/>
            <person name="Floudas D."/>
            <person name="Sun H."/>
            <person name="Yadav J.S."/>
            <person name="Pangilinan J."/>
            <person name="Larsson K.H."/>
            <person name="Matsuura K."/>
            <person name="Barry K."/>
            <person name="Labutti K."/>
            <person name="Kuo R."/>
            <person name="Ohm R.A."/>
            <person name="Bhattacharya S.S."/>
            <person name="Shirouzu T."/>
            <person name="Yoshinaga Y."/>
            <person name="Martin F.M."/>
            <person name="Grigoriev I.V."/>
            <person name="Hibbett D.S."/>
        </authorList>
    </citation>
    <scope>NUCLEOTIDE SEQUENCE [LARGE SCALE GENOMIC DNA]</scope>
    <source>
        <strain evidence="2 3">HHB12733</strain>
    </source>
</reference>
<proteinExistence type="predicted"/>
<dbReference type="STRING" id="1353952.A0A165JR58"/>
<feature type="compositionally biased region" description="Low complexity" evidence="1">
    <location>
        <begin position="46"/>
        <end position="61"/>
    </location>
</feature>
<dbReference type="Gene3D" id="3.30.70.330">
    <property type="match status" value="1"/>
</dbReference>
<accession>A0A165JR58</accession>
<protein>
    <recommendedName>
        <fullName evidence="4">RRM domain-containing protein</fullName>
    </recommendedName>
</protein>
<dbReference type="OrthoDB" id="336240at2759"/>
<feature type="compositionally biased region" description="Polar residues" evidence="1">
    <location>
        <begin position="65"/>
        <end position="86"/>
    </location>
</feature>
<feature type="compositionally biased region" description="Polar residues" evidence="1">
    <location>
        <begin position="139"/>
        <end position="155"/>
    </location>
</feature>
<dbReference type="InterPro" id="IPR035979">
    <property type="entry name" value="RBD_domain_sf"/>
</dbReference>
<organism evidence="2 3">
    <name type="scientific">Calocera cornea HHB12733</name>
    <dbReference type="NCBI Taxonomy" id="1353952"/>
    <lineage>
        <taxon>Eukaryota</taxon>
        <taxon>Fungi</taxon>
        <taxon>Dikarya</taxon>
        <taxon>Basidiomycota</taxon>
        <taxon>Agaricomycotina</taxon>
        <taxon>Dacrymycetes</taxon>
        <taxon>Dacrymycetales</taxon>
        <taxon>Dacrymycetaceae</taxon>
        <taxon>Calocera</taxon>
    </lineage>
</organism>
<dbReference type="Proteomes" id="UP000076842">
    <property type="component" value="Unassembled WGS sequence"/>
</dbReference>
<dbReference type="GO" id="GO:0003676">
    <property type="term" value="F:nucleic acid binding"/>
    <property type="evidence" value="ECO:0007669"/>
    <property type="project" value="InterPro"/>
</dbReference>